<dbReference type="SUPFAM" id="SSF81301">
    <property type="entry name" value="Nucleotidyltransferase"/>
    <property type="match status" value="1"/>
</dbReference>
<dbReference type="Proteomes" id="UP000007963">
    <property type="component" value="Unassembled WGS sequence"/>
</dbReference>
<dbReference type="Gene3D" id="3.30.460.10">
    <property type="entry name" value="Beta Polymerase, domain 2"/>
    <property type="match status" value="1"/>
</dbReference>
<dbReference type="VEuPathDB" id="FungiDB:ATEG_08625"/>
<dbReference type="HOGENOM" id="CLU_979972_0_0_1"/>
<dbReference type="AlphaFoldDB" id="Q0CCF9"/>
<evidence type="ECO:0008006" key="3">
    <source>
        <dbReference type="Google" id="ProtNLM"/>
    </source>
</evidence>
<dbReference type="PANTHER" id="PTHR34822">
    <property type="entry name" value="GRPB DOMAIN PROTEIN (AFU_ORTHOLOGUE AFUA_1G01530)"/>
    <property type="match status" value="1"/>
</dbReference>
<dbReference type="GeneID" id="4323566"/>
<dbReference type="InterPro" id="IPR043519">
    <property type="entry name" value="NT_sf"/>
</dbReference>
<name>Q0CCF9_ASPTN</name>
<dbReference type="EMBL" id="CH476606">
    <property type="protein sequence ID" value="EAU30757.1"/>
    <property type="molecule type" value="Genomic_DNA"/>
</dbReference>
<dbReference type="STRING" id="341663.Q0CCF9"/>
<dbReference type="InterPro" id="IPR007344">
    <property type="entry name" value="GrpB/CoaE"/>
</dbReference>
<gene>
    <name evidence="1" type="ORF">ATEG_08625</name>
</gene>
<reference evidence="2" key="1">
    <citation type="submission" date="2005-09" db="EMBL/GenBank/DDBJ databases">
        <title>Annotation of the Aspergillus terreus NIH2624 genome.</title>
        <authorList>
            <person name="Birren B.W."/>
            <person name="Lander E.S."/>
            <person name="Galagan J.E."/>
            <person name="Nusbaum C."/>
            <person name="Devon K."/>
            <person name="Henn M."/>
            <person name="Ma L.-J."/>
            <person name="Jaffe D.B."/>
            <person name="Butler J."/>
            <person name="Alvarez P."/>
            <person name="Gnerre S."/>
            <person name="Grabherr M."/>
            <person name="Kleber M."/>
            <person name="Mauceli E.W."/>
            <person name="Brockman W."/>
            <person name="Rounsley S."/>
            <person name="Young S.K."/>
            <person name="LaButti K."/>
            <person name="Pushparaj V."/>
            <person name="DeCaprio D."/>
            <person name="Crawford M."/>
            <person name="Koehrsen M."/>
            <person name="Engels R."/>
            <person name="Montgomery P."/>
            <person name="Pearson M."/>
            <person name="Howarth C."/>
            <person name="Larson L."/>
            <person name="Luoma S."/>
            <person name="White J."/>
            <person name="Alvarado L."/>
            <person name="Kodira C.D."/>
            <person name="Zeng Q."/>
            <person name="Oleary S."/>
            <person name="Yandava C."/>
            <person name="Denning D.W."/>
            <person name="Nierman W.C."/>
            <person name="Milne T."/>
            <person name="Madden K."/>
        </authorList>
    </citation>
    <scope>NUCLEOTIDE SEQUENCE [LARGE SCALE GENOMIC DNA]</scope>
    <source>
        <strain evidence="2">NIH 2624 / FGSC A1156</strain>
    </source>
</reference>
<dbReference type="PANTHER" id="PTHR34822:SF1">
    <property type="entry name" value="GRPB FAMILY PROTEIN"/>
    <property type="match status" value="1"/>
</dbReference>
<dbReference type="RefSeq" id="XP_001217211.1">
    <property type="nucleotide sequence ID" value="XM_001217210.1"/>
</dbReference>
<protein>
    <recommendedName>
        <fullName evidence="3">GrpB domain protein</fullName>
    </recommendedName>
</protein>
<accession>Q0CCF9</accession>
<evidence type="ECO:0000313" key="1">
    <source>
        <dbReference type="EMBL" id="EAU30757.1"/>
    </source>
</evidence>
<dbReference type="Pfam" id="PF04229">
    <property type="entry name" value="GrpB"/>
    <property type="match status" value="1"/>
</dbReference>
<dbReference type="eggNOG" id="ENOG502SEGQ">
    <property type="taxonomic scope" value="Eukaryota"/>
</dbReference>
<organism evidence="1 2">
    <name type="scientific">Aspergillus terreus (strain NIH 2624 / FGSC A1156)</name>
    <dbReference type="NCBI Taxonomy" id="341663"/>
    <lineage>
        <taxon>Eukaryota</taxon>
        <taxon>Fungi</taxon>
        <taxon>Dikarya</taxon>
        <taxon>Ascomycota</taxon>
        <taxon>Pezizomycotina</taxon>
        <taxon>Eurotiomycetes</taxon>
        <taxon>Eurotiomycetidae</taxon>
        <taxon>Eurotiales</taxon>
        <taxon>Aspergillaceae</taxon>
        <taxon>Aspergillus</taxon>
        <taxon>Aspergillus subgen. Circumdati</taxon>
    </lineage>
</organism>
<proteinExistence type="predicted"/>
<evidence type="ECO:0000313" key="2">
    <source>
        <dbReference type="Proteomes" id="UP000007963"/>
    </source>
</evidence>
<dbReference type="OrthoDB" id="630895at2759"/>
<sequence length="284" mass="32463">MPPSDGITQHIPYDPLAIQWVATRPERPLEIVEYNPEWKPRFQDISQKIQDALGRHVLSVAHVGSTSVPGLPAKDVIDVDVVVADPTAEETYVPALEAAGFQFLLREPRWHEHRLFILADPHANIHVFGPDSPELVRHRLFRDWLLTHEDDRNLYVDAKRRAAAESHREGEGVQQYNDRKEPIRAMRVYLPSTLCRPVLSGSVCLNRTYGSWTQFPVLVILHQRRFNPWPLSQCRNRVEGKFIPWLTLLFLPFHLSQDPEAVQEPKPVCAASRGQAILRAPLLG</sequence>